<evidence type="ECO:0000256" key="1">
    <source>
        <dbReference type="SAM" id="MobiDB-lite"/>
    </source>
</evidence>
<accession>A0A381E0E7</accession>
<dbReference type="AlphaFoldDB" id="A0A381E0E7"/>
<dbReference type="RefSeq" id="WP_115610733.1">
    <property type="nucleotide sequence ID" value="NZ_JBHLZC010000001.1"/>
</dbReference>
<reference evidence="2 3" key="1">
    <citation type="submission" date="2018-06" db="EMBL/GenBank/DDBJ databases">
        <authorList>
            <consortium name="Pathogen Informatics"/>
            <person name="Doyle S."/>
        </authorList>
    </citation>
    <scope>NUCLEOTIDE SEQUENCE [LARGE SCALE GENOMIC DNA]</scope>
    <source>
        <strain evidence="2 3">NCTC13294</strain>
    </source>
</reference>
<dbReference type="Proteomes" id="UP000254572">
    <property type="component" value="Unassembled WGS sequence"/>
</dbReference>
<keyword evidence="3" id="KW-1185">Reference proteome</keyword>
<evidence type="ECO:0000313" key="3">
    <source>
        <dbReference type="Proteomes" id="UP000254572"/>
    </source>
</evidence>
<sequence>MAIKLTVKEGSSERSWDVVNGQQIDIRMAQDAHYDLIDTQTGRAPDGLRITRHDGQIEIYGSDSYPWVTMHHGDTAAPPQSAEVSEAAAPPPTQDILATLPAEAAPPQEALPIEHLRADEVAETPPTAHSGGETQTPSMGSMLLAGGGALVVGGLAALASGSSDDDGIAHKPVDTPRGSGRGYSLQLNNEMLDMTHVARDGKLDLDNGRDDLLKLSAQDLLGEPARLTIDGNHGDNVQLAGQHWTRLADEGKYHVYQHNNLIARIEDDISVTII</sequence>
<feature type="compositionally biased region" description="Low complexity" evidence="1">
    <location>
        <begin position="76"/>
        <end position="88"/>
    </location>
</feature>
<feature type="region of interest" description="Disordered" evidence="1">
    <location>
        <begin position="72"/>
        <end position="91"/>
    </location>
</feature>
<name>A0A381E0E7_9GAMM</name>
<feature type="region of interest" description="Disordered" evidence="1">
    <location>
        <begin position="161"/>
        <end position="181"/>
    </location>
</feature>
<organism evidence="2 3">
    <name type="scientific">Cardiobacterium valvarum</name>
    <dbReference type="NCBI Taxonomy" id="194702"/>
    <lineage>
        <taxon>Bacteria</taxon>
        <taxon>Pseudomonadati</taxon>
        <taxon>Pseudomonadota</taxon>
        <taxon>Gammaproteobacteria</taxon>
        <taxon>Cardiobacteriales</taxon>
        <taxon>Cardiobacteriaceae</taxon>
        <taxon>Cardiobacterium</taxon>
    </lineage>
</organism>
<protein>
    <submittedName>
        <fullName evidence="2">Uncharacterized protein</fullName>
    </submittedName>
</protein>
<proteinExistence type="predicted"/>
<dbReference type="EMBL" id="UFUW01000001">
    <property type="protein sequence ID" value="SUX19121.1"/>
    <property type="molecule type" value="Genomic_DNA"/>
</dbReference>
<gene>
    <name evidence="2" type="ORF">NCTC13294_00440</name>
</gene>
<evidence type="ECO:0000313" key="2">
    <source>
        <dbReference type="EMBL" id="SUX19121.1"/>
    </source>
</evidence>
<dbReference type="OrthoDB" id="9997443at2"/>